<gene>
    <name evidence="2" type="ORF">KEF85_07570</name>
</gene>
<keyword evidence="1" id="KW-1133">Transmembrane helix</keyword>
<feature type="transmembrane region" description="Helical" evidence="1">
    <location>
        <begin position="59"/>
        <end position="86"/>
    </location>
</feature>
<dbReference type="KEGG" id="mpad:KEF85_07570"/>
<dbReference type="Proteomes" id="UP000676649">
    <property type="component" value="Chromosome"/>
</dbReference>
<keyword evidence="1" id="KW-0472">Membrane</keyword>
<protein>
    <submittedName>
        <fullName evidence="2">Uncharacterized protein</fullName>
    </submittedName>
</protein>
<name>A0A975MS29_9GAMM</name>
<accession>A0A975MS29</accession>
<evidence type="ECO:0000256" key="1">
    <source>
        <dbReference type="SAM" id="Phobius"/>
    </source>
</evidence>
<dbReference type="AlphaFoldDB" id="A0A975MS29"/>
<proteinExistence type="predicted"/>
<sequence>MIIGFGPISPGCLIGMFIVLKRPDWFAKLIGTMYADLPGAAAPGLTYTEEQIRSARRRFFLCLLTLFILDIAPVPVTPVIAFGIILLRPSWFYRAVCGVYGKALTGL</sequence>
<evidence type="ECO:0000313" key="3">
    <source>
        <dbReference type="Proteomes" id="UP000676649"/>
    </source>
</evidence>
<evidence type="ECO:0000313" key="2">
    <source>
        <dbReference type="EMBL" id="QWF72521.1"/>
    </source>
</evidence>
<keyword evidence="1" id="KW-0812">Transmembrane</keyword>
<dbReference type="EMBL" id="CP073754">
    <property type="protein sequence ID" value="QWF72521.1"/>
    <property type="molecule type" value="Genomic_DNA"/>
</dbReference>
<reference evidence="2" key="1">
    <citation type="submission" date="2021-04" db="EMBL/GenBank/DDBJ databases">
        <title>Draft genome sequence data of methanotrophic Methylovulum sp. strain S1L and Methylomonas sp. strain S2AM isolated from boreal lake water columns.</title>
        <authorList>
            <person name="Rissanen A.J."/>
            <person name="Mangayil R."/>
            <person name="Svenning M.M."/>
            <person name="Khanongnuch R."/>
        </authorList>
    </citation>
    <scope>NUCLEOTIDE SEQUENCE</scope>
    <source>
        <strain evidence="2">S2AM</strain>
    </source>
</reference>
<organism evidence="2 3">
    <name type="scientific">Methylomonas paludis</name>
    <dbReference type="NCBI Taxonomy" id="1173101"/>
    <lineage>
        <taxon>Bacteria</taxon>
        <taxon>Pseudomonadati</taxon>
        <taxon>Pseudomonadota</taxon>
        <taxon>Gammaproteobacteria</taxon>
        <taxon>Methylococcales</taxon>
        <taxon>Methylococcaceae</taxon>
        <taxon>Methylomonas</taxon>
    </lineage>
</organism>
<keyword evidence="3" id="KW-1185">Reference proteome</keyword>